<feature type="compositionally biased region" description="Polar residues" evidence="2">
    <location>
        <begin position="268"/>
        <end position="282"/>
    </location>
</feature>
<feature type="region of interest" description="Disordered" evidence="2">
    <location>
        <begin position="418"/>
        <end position="869"/>
    </location>
</feature>
<feature type="compositionally biased region" description="Basic and acidic residues" evidence="2">
    <location>
        <begin position="942"/>
        <end position="956"/>
    </location>
</feature>
<sequence>MTEKPSERFLKSLEQEPKPVPVQRRKTLSFFPSASDQDSLAVKKPRRARASLVPSRSILKSTTEDNYTVTGVIQVSVRDENKPGLKKTDKRRVSFAPEATLHTFPTDGLQQNQLGPLFKINSVSSSSSDSEREKEAETEREQLASIFSLNSENADNEKPQVVEPVQNPPKESTETPQDESGMAMEETDTAEIFEAARQQVAAQEGDKPSSPPKAKAKAKDPLIVPSEPSTESATESTSPEKPSNVLKDDLPKATKAYSYASPMKKFSQQLDQVIARRQQSSPGERPKKPPVSLIPQLPEPKISPAEEEEDDMDMTQMFGTIKEKVLQTSTSSTPMKLGDSSSSQFFMAEKRQTPEVEITTAKFTSVVKEVSIKDGKSAIDMLFANVTKMNHNQATRRKSLAEMFGPFSSKRASIIEKVDKDSETSKKNDLENKEDDMDITGIARKSTDEDMDLTGVASKSTDEDMDLTGVAKKSTDDDMDLTGVPRKTTKENMYLAGISKTPESSTNITGLSKPSNDEDMDLTGVSKPRDEDMDLTEIPKKNSDKEASLKKSKSVNTNKPENNMDSANDFQKSDLLSNSINVPNKDDDEMDFTNVPSKPKDKDKDEEMELTEIRKSNEKVTEDEDMSMEYTNIPGTLPKPSDDDEMELTNVPHKSDGPKKSDESEDEMDFTNVPKRNKEVVNLLSKDNESMDLTSVPKKKLPSVAATASMTTDDGSMDMDFTEVPIKPTGLFGRRLSVKDSTRETKVSTTPEKQTTNAVQEQGTPRTPRHATSHANKVGGHPRDITPSKGRSASPISRKRRRRQSFDNGDQRGPKRRQTLPASSGVGLASLNGPVTRTPPRKQPQHASTVETTPSSGDKSGKSSSNRDVFGVAPVLTPSKAKILAEKIAQISPRKSGGSFGPPPLLSGARGPIGKNVPELEAVYRFEETQLGFSKLLKFREGEKEQEVGKEPEKQESSSGESLWTGLKEFLRQINIEFMDKLLVQSLDKPYSTAAKAQRLLRLHEQMMKKSGDEGGDPGLAEYAVEKQRIPQWEMFKFGFREMRKDIKSIQNIIAEVEQDMAAVPGGPRVVEYYTRGTAVDQAAIEAKLMMAKNYMRTRSKGRWYKWRLDLMGGLVDSLEKNKQALVNDRKLLESRVENVGGTQKLAQTHNEVSELHKKTAERLQQLKARQATLLEKQKQEHSAEELARVRLRHERARKQVLMIEERVRKVLGELAAQDERAETLRAERDSLATRVSKTSLEVRQARQDRVHELRSVIGKHQGLSVVSGVRYVDGDVFVVGESGSCLRVELEGGLLVTIDGDGVSRVLRIDPQDVSEWNGSGGKNNSSSSSSRKTVVAKFLANRLFLVEEGILIDDHSGGKPYGDLPAEKDENTAKSLEEKLGQVCLRWARARAILGLLARAGLYAVLQERVFVANDGGDARVEVTATVFEDNDENAQAAVCKRRRLAVVTIRSEDVWDPSGKCLRGLLGLVSMVQARLGAASDVGSGA</sequence>
<dbReference type="EMBL" id="CABVLU010000002">
    <property type="protein sequence ID" value="VVT51232.1"/>
    <property type="molecule type" value="Genomic_DNA"/>
</dbReference>
<gene>
    <name evidence="4" type="ORF">SAPINGB_P003028</name>
</gene>
<organism evidence="4 5">
    <name type="scientific">Magnusiomyces paraingens</name>
    <dbReference type="NCBI Taxonomy" id="2606893"/>
    <lineage>
        <taxon>Eukaryota</taxon>
        <taxon>Fungi</taxon>
        <taxon>Dikarya</taxon>
        <taxon>Ascomycota</taxon>
        <taxon>Saccharomycotina</taxon>
        <taxon>Dipodascomycetes</taxon>
        <taxon>Dipodascales</taxon>
        <taxon>Dipodascaceae</taxon>
        <taxon>Magnusiomyces</taxon>
    </lineage>
</organism>
<dbReference type="RefSeq" id="XP_031853637.1">
    <property type="nucleotide sequence ID" value="XM_031997746.1"/>
</dbReference>
<feature type="compositionally biased region" description="Basic and acidic residues" evidence="2">
    <location>
        <begin position="737"/>
        <end position="746"/>
    </location>
</feature>
<feature type="compositionally biased region" description="Low complexity" evidence="2">
    <location>
        <begin position="855"/>
        <end position="864"/>
    </location>
</feature>
<feature type="compositionally biased region" description="Polar residues" evidence="2">
    <location>
        <begin position="554"/>
        <end position="582"/>
    </location>
</feature>
<dbReference type="GO" id="GO:0000776">
    <property type="term" value="C:kinetochore"/>
    <property type="evidence" value="ECO:0007669"/>
    <property type="project" value="TreeGrafter"/>
</dbReference>
<dbReference type="PANTHER" id="PTHR28260:SF1">
    <property type="entry name" value="SPINDLE POLE BODY COMPONENT SPC105"/>
    <property type="match status" value="1"/>
</dbReference>
<accession>A0A5E8BK14</accession>
<evidence type="ECO:0000313" key="5">
    <source>
        <dbReference type="Proteomes" id="UP000398389"/>
    </source>
</evidence>
<proteinExistence type="predicted"/>
<feature type="compositionally biased region" description="Basic and acidic residues" evidence="2">
    <location>
        <begin position="598"/>
        <end position="620"/>
    </location>
</feature>
<feature type="compositionally biased region" description="Basic and acidic residues" evidence="2">
    <location>
        <begin position="418"/>
        <end position="431"/>
    </location>
</feature>
<evidence type="ECO:0000256" key="1">
    <source>
        <dbReference type="SAM" id="Coils"/>
    </source>
</evidence>
<dbReference type="GeneID" id="43581846"/>
<dbReference type="InterPro" id="IPR033338">
    <property type="entry name" value="Spc105/Spc7"/>
</dbReference>
<evidence type="ECO:0000313" key="4">
    <source>
        <dbReference type="EMBL" id="VVT51232.1"/>
    </source>
</evidence>
<reference evidence="4 5" key="1">
    <citation type="submission" date="2019-09" db="EMBL/GenBank/DDBJ databases">
        <authorList>
            <person name="Brejova B."/>
        </authorList>
    </citation>
    <scope>NUCLEOTIDE SEQUENCE [LARGE SCALE GENOMIC DNA]</scope>
</reference>
<dbReference type="OrthoDB" id="5592879at2759"/>
<dbReference type="GO" id="GO:1990758">
    <property type="term" value="P:mitotic sister chromatid biorientation"/>
    <property type="evidence" value="ECO:0007669"/>
    <property type="project" value="TreeGrafter"/>
</dbReference>
<feature type="compositionally biased region" description="Basic and acidic residues" evidence="2">
    <location>
        <begin position="537"/>
        <end position="549"/>
    </location>
</feature>
<dbReference type="InterPro" id="IPR013253">
    <property type="entry name" value="Spc7_domain"/>
</dbReference>
<dbReference type="PANTHER" id="PTHR28260">
    <property type="entry name" value="SPINDLE POLE BODY COMPONENT SPC105"/>
    <property type="match status" value="1"/>
</dbReference>
<feature type="compositionally biased region" description="Polar residues" evidence="2">
    <location>
        <begin position="747"/>
        <end position="765"/>
    </location>
</feature>
<feature type="compositionally biased region" description="Basic and acidic residues" evidence="2">
    <location>
        <begin position="129"/>
        <end position="142"/>
    </location>
</feature>
<feature type="domain" description="Spc7 kinetochore protein" evidence="3">
    <location>
        <begin position="948"/>
        <end position="1300"/>
    </location>
</feature>
<name>A0A5E8BK14_9ASCO</name>
<evidence type="ECO:0000259" key="3">
    <source>
        <dbReference type="SMART" id="SM00787"/>
    </source>
</evidence>
<dbReference type="Pfam" id="PF08317">
    <property type="entry name" value="Spc7"/>
    <property type="match status" value="1"/>
</dbReference>
<feature type="compositionally biased region" description="Low complexity" evidence="2">
    <location>
        <begin position="225"/>
        <end position="243"/>
    </location>
</feature>
<dbReference type="SMART" id="SM00787">
    <property type="entry name" value="Spc7"/>
    <property type="match status" value="1"/>
</dbReference>
<dbReference type="GO" id="GO:0034501">
    <property type="term" value="P:protein localization to kinetochore"/>
    <property type="evidence" value="ECO:0007669"/>
    <property type="project" value="TreeGrafter"/>
</dbReference>
<feature type="compositionally biased region" description="Polar residues" evidence="2">
    <location>
        <begin position="845"/>
        <end position="854"/>
    </location>
</feature>
<feature type="region of interest" description="Disordered" evidence="2">
    <location>
        <begin position="103"/>
        <end position="251"/>
    </location>
</feature>
<feature type="region of interest" description="Disordered" evidence="2">
    <location>
        <begin position="942"/>
        <end position="961"/>
    </location>
</feature>
<feature type="coiled-coil region" evidence="1">
    <location>
        <begin position="1116"/>
        <end position="1235"/>
    </location>
</feature>
<protein>
    <recommendedName>
        <fullName evidence="3">Spc7 kinetochore protein domain-containing protein</fullName>
    </recommendedName>
</protein>
<dbReference type="Proteomes" id="UP000398389">
    <property type="component" value="Unassembled WGS sequence"/>
</dbReference>
<feature type="compositionally biased region" description="Basic and acidic residues" evidence="2">
    <location>
        <begin position="653"/>
        <end position="662"/>
    </location>
</feature>
<keyword evidence="1" id="KW-0175">Coiled coil</keyword>
<evidence type="ECO:0000256" key="2">
    <source>
        <dbReference type="SAM" id="MobiDB-lite"/>
    </source>
</evidence>
<dbReference type="GO" id="GO:0007094">
    <property type="term" value="P:mitotic spindle assembly checkpoint signaling"/>
    <property type="evidence" value="ECO:0007669"/>
    <property type="project" value="TreeGrafter"/>
</dbReference>
<feature type="region of interest" description="Disordered" evidence="2">
    <location>
        <begin position="268"/>
        <end position="311"/>
    </location>
</feature>
<feature type="region of interest" description="Disordered" evidence="2">
    <location>
        <begin position="1"/>
        <end position="21"/>
    </location>
</feature>
<feature type="compositionally biased region" description="Polar residues" evidence="2">
    <location>
        <begin position="501"/>
        <end position="514"/>
    </location>
</feature>
<feature type="compositionally biased region" description="Basic and acidic residues" evidence="2">
    <location>
        <begin position="1"/>
        <end position="17"/>
    </location>
</feature>
<keyword evidence="5" id="KW-1185">Reference proteome</keyword>